<reference evidence="1 2" key="2">
    <citation type="submission" date="2019-04" db="EMBL/GenBank/DDBJ databases">
        <title>The genome sequence of big-headed turtle.</title>
        <authorList>
            <person name="Gong S."/>
        </authorList>
    </citation>
    <scope>NUCLEOTIDE SEQUENCE [LARGE SCALE GENOMIC DNA]</scope>
    <source>
        <strain evidence="1">DO16091913</strain>
        <tissue evidence="1">Muscle</tissue>
    </source>
</reference>
<dbReference type="Proteomes" id="UP000297703">
    <property type="component" value="Unassembled WGS sequence"/>
</dbReference>
<sequence length="113" mass="13257">MTNKVHKIDGGLWKRLLPNYIQGNYKPDLHFLKIRSLLSLRKLQASKCTDSWLVLTPQFRQCLYMVFFKACCHGRFWSLVTFKANTQYEDLTISPGHAYQFVLCTFIHIVSAR</sequence>
<evidence type="ECO:0000313" key="1">
    <source>
        <dbReference type="EMBL" id="TFK04806.1"/>
    </source>
</evidence>
<evidence type="ECO:0000313" key="2">
    <source>
        <dbReference type="Proteomes" id="UP000297703"/>
    </source>
</evidence>
<dbReference type="EMBL" id="QXTE01000128">
    <property type="protein sequence ID" value="TFK04806.1"/>
    <property type="molecule type" value="Genomic_DNA"/>
</dbReference>
<keyword evidence="2" id="KW-1185">Reference proteome</keyword>
<organism evidence="1 2">
    <name type="scientific">Platysternon megacephalum</name>
    <name type="common">big-headed turtle</name>
    <dbReference type="NCBI Taxonomy" id="55544"/>
    <lineage>
        <taxon>Eukaryota</taxon>
        <taxon>Metazoa</taxon>
        <taxon>Chordata</taxon>
        <taxon>Craniata</taxon>
        <taxon>Vertebrata</taxon>
        <taxon>Euteleostomi</taxon>
        <taxon>Archelosauria</taxon>
        <taxon>Testudinata</taxon>
        <taxon>Testudines</taxon>
        <taxon>Cryptodira</taxon>
        <taxon>Durocryptodira</taxon>
        <taxon>Testudinoidea</taxon>
        <taxon>Platysternidae</taxon>
        <taxon>Platysternon</taxon>
    </lineage>
</organism>
<accession>A0A4D9E3B9</accession>
<name>A0A4D9E3B9_9SAUR</name>
<comment type="caution">
    <text evidence="1">The sequence shown here is derived from an EMBL/GenBank/DDBJ whole genome shotgun (WGS) entry which is preliminary data.</text>
</comment>
<reference evidence="1 2" key="1">
    <citation type="submission" date="2019-04" db="EMBL/GenBank/DDBJ databases">
        <title>Draft genome of the big-headed turtle Platysternon megacephalum.</title>
        <authorList>
            <person name="Gong S."/>
        </authorList>
    </citation>
    <scope>NUCLEOTIDE SEQUENCE [LARGE SCALE GENOMIC DNA]</scope>
    <source>
        <strain evidence="1">DO16091913</strain>
        <tissue evidence="1">Muscle</tissue>
    </source>
</reference>
<gene>
    <name evidence="1" type="ORF">DR999_PMT12666</name>
</gene>
<dbReference type="AlphaFoldDB" id="A0A4D9E3B9"/>
<protein>
    <submittedName>
        <fullName evidence="1">Beta-2-glycoprotein 1</fullName>
    </submittedName>
</protein>
<proteinExistence type="predicted"/>